<evidence type="ECO:0000259" key="1">
    <source>
        <dbReference type="Pfam" id="PF13392"/>
    </source>
</evidence>
<organism evidence="2">
    <name type="scientific">marine sediment metagenome</name>
    <dbReference type="NCBI Taxonomy" id="412755"/>
    <lineage>
        <taxon>unclassified sequences</taxon>
        <taxon>metagenomes</taxon>
        <taxon>ecological metagenomes</taxon>
    </lineage>
</organism>
<dbReference type="InterPro" id="IPR044925">
    <property type="entry name" value="His-Me_finger_sf"/>
</dbReference>
<reference evidence="2" key="1">
    <citation type="journal article" date="2015" name="Nature">
        <title>Complex archaea that bridge the gap between prokaryotes and eukaryotes.</title>
        <authorList>
            <person name="Spang A."/>
            <person name="Saw J.H."/>
            <person name="Jorgensen S.L."/>
            <person name="Zaremba-Niedzwiedzka K."/>
            <person name="Martijn J."/>
            <person name="Lind A.E."/>
            <person name="van Eijk R."/>
            <person name="Schleper C."/>
            <person name="Guy L."/>
            <person name="Ettema T.J."/>
        </authorList>
    </citation>
    <scope>NUCLEOTIDE SEQUENCE</scope>
</reference>
<sequence>MLSLNSLSLDYMWENVKRGEPDECWEWLGEKHKSGHGRLKAVNHAGKEIYLSAHRVIWGLVYGRKGLKSKTLHHECENPPCCNLRHLQPMTKVDHVDLHRPKEGESE</sequence>
<gene>
    <name evidence="2" type="ORF">LCGC14_2644690</name>
</gene>
<dbReference type="Pfam" id="PF13392">
    <property type="entry name" value="HNH_3"/>
    <property type="match status" value="1"/>
</dbReference>
<protein>
    <recommendedName>
        <fullName evidence="1">HNH nuclease domain-containing protein</fullName>
    </recommendedName>
</protein>
<dbReference type="SUPFAM" id="SSF54060">
    <property type="entry name" value="His-Me finger endonucleases"/>
    <property type="match status" value="1"/>
</dbReference>
<dbReference type="EMBL" id="LAZR01045703">
    <property type="protein sequence ID" value="KKK98243.1"/>
    <property type="molecule type" value="Genomic_DNA"/>
</dbReference>
<dbReference type="AlphaFoldDB" id="A0A0F8ZWJ1"/>
<dbReference type="InterPro" id="IPR003615">
    <property type="entry name" value="HNH_nuc"/>
</dbReference>
<feature type="domain" description="HNH nuclease" evidence="1">
    <location>
        <begin position="53"/>
        <end position="95"/>
    </location>
</feature>
<comment type="caution">
    <text evidence="2">The sequence shown here is derived from an EMBL/GenBank/DDBJ whole genome shotgun (WGS) entry which is preliminary data.</text>
</comment>
<accession>A0A0F8ZWJ1</accession>
<evidence type="ECO:0000313" key="2">
    <source>
        <dbReference type="EMBL" id="KKK98243.1"/>
    </source>
</evidence>
<proteinExistence type="predicted"/>
<name>A0A0F8ZWJ1_9ZZZZ</name>